<keyword evidence="11" id="KW-1185">Reference proteome</keyword>
<keyword evidence="6" id="KW-0378">Hydrolase</keyword>
<comment type="caution">
    <text evidence="10">The sequence shown here is derived from an EMBL/GenBank/DDBJ whole genome shotgun (WGS) entry which is preliminary data.</text>
</comment>
<keyword evidence="8" id="KW-1133">Transmembrane helix</keyword>
<comment type="similarity">
    <text evidence="2">Belongs to the EccB family.</text>
</comment>
<evidence type="ECO:0000256" key="4">
    <source>
        <dbReference type="ARBA" id="ARBA00022692"/>
    </source>
</evidence>
<keyword evidence="7" id="KW-0067">ATP-binding</keyword>
<keyword evidence="4" id="KW-0812">Transmembrane</keyword>
<accession>A0A401VZW3</accession>
<evidence type="ECO:0000313" key="11">
    <source>
        <dbReference type="Proteomes" id="UP000286746"/>
    </source>
</evidence>
<dbReference type="PANTHER" id="PTHR40765">
    <property type="entry name" value="ESX-2 SECRETION SYSTEM ATPASE ECCB2"/>
    <property type="match status" value="1"/>
</dbReference>
<evidence type="ECO:0000256" key="5">
    <source>
        <dbReference type="ARBA" id="ARBA00022741"/>
    </source>
</evidence>
<evidence type="ECO:0000256" key="2">
    <source>
        <dbReference type="ARBA" id="ARBA00008149"/>
    </source>
</evidence>
<dbReference type="RefSeq" id="WP_125053956.1">
    <property type="nucleotide sequence ID" value="NZ_BHZD01000001.1"/>
</dbReference>
<proteinExistence type="inferred from homology"/>
<name>A0A401VZW3_STREY</name>
<dbReference type="GO" id="GO:0005886">
    <property type="term" value="C:plasma membrane"/>
    <property type="evidence" value="ECO:0007669"/>
    <property type="project" value="UniProtKB-SubCell"/>
</dbReference>
<evidence type="ECO:0000256" key="3">
    <source>
        <dbReference type="ARBA" id="ARBA00022475"/>
    </source>
</evidence>
<dbReference type="GO" id="GO:0005576">
    <property type="term" value="C:extracellular region"/>
    <property type="evidence" value="ECO:0007669"/>
    <property type="project" value="TreeGrafter"/>
</dbReference>
<protein>
    <submittedName>
        <fullName evidence="10">Type VII secretion protein EccB</fullName>
    </submittedName>
</protein>
<evidence type="ECO:0000256" key="7">
    <source>
        <dbReference type="ARBA" id="ARBA00022840"/>
    </source>
</evidence>
<keyword evidence="9" id="KW-0472">Membrane</keyword>
<dbReference type="Pfam" id="PF05108">
    <property type="entry name" value="T7SS_ESX1_EccB"/>
    <property type="match status" value="1"/>
</dbReference>
<dbReference type="GO" id="GO:0016787">
    <property type="term" value="F:hydrolase activity"/>
    <property type="evidence" value="ECO:0007669"/>
    <property type="project" value="UniProtKB-KW"/>
</dbReference>
<dbReference type="GO" id="GO:0005524">
    <property type="term" value="F:ATP binding"/>
    <property type="evidence" value="ECO:0007669"/>
    <property type="project" value="UniProtKB-KW"/>
</dbReference>
<evidence type="ECO:0000256" key="6">
    <source>
        <dbReference type="ARBA" id="ARBA00022801"/>
    </source>
</evidence>
<dbReference type="InterPro" id="IPR044857">
    <property type="entry name" value="T7SS_EccB_R1"/>
</dbReference>
<evidence type="ECO:0000256" key="1">
    <source>
        <dbReference type="ARBA" id="ARBA00004162"/>
    </source>
</evidence>
<evidence type="ECO:0000313" key="10">
    <source>
        <dbReference type="EMBL" id="GCD42629.1"/>
    </source>
</evidence>
<evidence type="ECO:0000256" key="9">
    <source>
        <dbReference type="ARBA" id="ARBA00023136"/>
    </source>
</evidence>
<keyword evidence="5" id="KW-0547">Nucleotide-binding</keyword>
<comment type="subcellular location">
    <subcellularLocation>
        <location evidence="1">Cell membrane</location>
        <topology evidence="1">Single-pass membrane protein</topology>
    </subcellularLocation>
</comment>
<dbReference type="EMBL" id="BHZD01000001">
    <property type="protein sequence ID" value="GCD42629.1"/>
    <property type="molecule type" value="Genomic_DNA"/>
</dbReference>
<keyword evidence="3" id="KW-1003">Cell membrane</keyword>
<dbReference type="PANTHER" id="PTHR40765:SF2">
    <property type="entry name" value="ESX-2 SECRETION SYSTEM ATPASE ECCB2"/>
    <property type="match status" value="1"/>
</dbReference>
<dbReference type="AlphaFoldDB" id="A0A401VZW3"/>
<gene>
    <name evidence="10" type="ORF">GKJPGBOP_02298</name>
</gene>
<dbReference type="Gene3D" id="3.30.2390.20">
    <property type="entry name" value="Type VII secretion system EccB, repeat 1 domain"/>
    <property type="match status" value="1"/>
</dbReference>
<dbReference type="InterPro" id="IPR007795">
    <property type="entry name" value="T7SS_EccB"/>
</dbReference>
<reference evidence="10 11" key="1">
    <citation type="submission" date="2018-11" db="EMBL/GenBank/DDBJ databases">
        <title>Whole genome sequence of Streptomyces paromomycinus NBRC 15454(T).</title>
        <authorList>
            <person name="Komaki H."/>
            <person name="Tamura T."/>
        </authorList>
    </citation>
    <scope>NUCLEOTIDE SEQUENCE [LARGE SCALE GENOMIC DNA]</scope>
    <source>
        <strain evidence="10 11">NBRC 15454</strain>
    </source>
</reference>
<organism evidence="10 11">
    <name type="scientific">Streptomyces paromomycinus</name>
    <name type="common">Streptomyces rimosus subsp. paromomycinus</name>
    <dbReference type="NCBI Taxonomy" id="92743"/>
    <lineage>
        <taxon>Bacteria</taxon>
        <taxon>Bacillati</taxon>
        <taxon>Actinomycetota</taxon>
        <taxon>Actinomycetes</taxon>
        <taxon>Kitasatosporales</taxon>
        <taxon>Streptomycetaceae</taxon>
        <taxon>Streptomyces</taxon>
    </lineage>
</organism>
<dbReference type="Proteomes" id="UP000286746">
    <property type="component" value="Unassembled WGS sequence"/>
</dbReference>
<dbReference type="InterPro" id="IPR042485">
    <property type="entry name" value="T7SS_EccB_R3"/>
</dbReference>
<sequence length="542" mass="57605">MASRRDELNAYSFARKRTTAAFLKPLPNGSIESAPRPLKAVLPSILLGLVVTVGFGACGILKPVAPKGWDTPAQNVIVGDKSTTRYVVLNSKGENGSNQKLLHPILNLASAKLLLDPKKFQVVKVKEEELDGKIPHGPAIGIPYAPDRLPTEKEAGTPKVWAVCDRPGSGENSKSQQAVFVLGGKDKAKVLDHGKLDLHQALYVQDPDGQKYLVDENGVAFPFDALAGKAPSPAVKEQQDDKLRQVIFGDAQPQQVTSEWMNTLIKSQMPLTMPRVEKAGTRAAVEGVPSNYSVIGNVLQAGDSQKYVVTADGLEKVTNFQAKLLLEGPNATAVKKGGEKMDVIKVSTDSITPKRDDKDQVVQFMGNFPGTALWPSEAVTMANAAATRRSSGIGDSGKGADVACSVYHGTSTEYANGAGKALGFNGAVPKMTTWVGKDYPAAIASGSASYVTPGSGLLYQQVTANAKEGTLFLVTDTGLRYSVPRSNDSATKAGNAEKARDQAQIHLGYESVRPPTVDKAWSQLLSEGPQLDVDSAKKPQSS</sequence>
<evidence type="ECO:0000256" key="8">
    <source>
        <dbReference type="ARBA" id="ARBA00022989"/>
    </source>
</evidence>
<dbReference type="Gene3D" id="2.40.50.910">
    <property type="entry name" value="Type VII secretion system EccB, repeat 3 domain"/>
    <property type="match status" value="1"/>
</dbReference>